<keyword evidence="2" id="KW-1185">Reference proteome</keyword>
<protein>
    <submittedName>
        <fullName evidence="1">Uncharacterized protein</fullName>
    </submittedName>
</protein>
<gene>
    <name evidence="1" type="ORF">D6D85_00525</name>
</gene>
<evidence type="ECO:0000313" key="2">
    <source>
        <dbReference type="Proteomes" id="UP000277582"/>
    </source>
</evidence>
<evidence type="ECO:0000313" key="1">
    <source>
        <dbReference type="EMBL" id="RSN78727.1"/>
    </source>
</evidence>
<accession>A0A3R9PNI5</accession>
<comment type="caution">
    <text evidence="1">The sequence shown here is derived from an EMBL/GenBank/DDBJ whole genome shotgun (WGS) entry which is preliminary data.</text>
</comment>
<dbReference type="Proteomes" id="UP000277582">
    <property type="component" value="Unassembled WGS sequence"/>
</dbReference>
<sequence length="279" mass="31500">MSSAREASSEDFPIISRLKCPKWERIPRDGRTLRCLTVSNKESYLAYLDVVKSSGGKVLLSSDGKGFLEVVPEMRRSRMGNFAFLVDFNFDDKQTRDALLMEARKEFPGIPLDCLAREDTAGYMISAGFREVERLIRVVAQTRPSSLQYGEKVLEGGDLPQNFVMTAGQQGPSGFIWNLSWRRDRIGFPEAIGRRIKVGAEEMLLIINSTKDGREADLFLWTKPDAGAGEVFGAIEAAMRISWEKGIERLRCLIFRDLLDVFMASGFQIIGKKVWMRLV</sequence>
<organism evidence="1 2">
    <name type="scientific">Candidatus Methanodesulfokora washburnensis</name>
    <dbReference type="NCBI Taxonomy" id="2478471"/>
    <lineage>
        <taxon>Archaea</taxon>
        <taxon>Thermoproteota</taxon>
        <taxon>Candidatus Korarchaeia</taxon>
        <taxon>Candidatus Korarchaeia incertae sedis</taxon>
        <taxon>Candidatus Methanodesulfokora</taxon>
    </lineage>
</organism>
<name>A0A3R9PNI5_9CREN</name>
<dbReference type="EMBL" id="RCOS01000010">
    <property type="protein sequence ID" value="RSN78727.1"/>
    <property type="molecule type" value="Genomic_DNA"/>
</dbReference>
<reference evidence="1 2" key="1">
    <citation type="submission" date="2018-10" db="EMBL/GenBank/DDBJ databases">
        <title>Co-occurring genomic capacity for anaerobic methane metabolism and dissimilatory sulfite reduction discovered in the Korarchaeota.</title>
        <authorList>
            <person name="Mckay L.J."/>
            <person name="Dlakic M."/>
            <person name="Fields M.W."/>
            <person name="Delmont T.O."/>
            <person name="Eren A.M."/>
            <person name="Jay Z.J."/>
            <person name="Klingelsmith K.B."/>
            <person name="Rusch D.B."/>
            <person name="Inskeep W.P."/>
        </authorList>
    </citation>
    <scope>NUCLEOTIDE SEQUENCE [LARGE SCALE GENOMIC DNA]</scope>
    <source>
        <strain evidence="1 2">MDKW</strain>
    </source>
</reference>
<dbReference type="RefSeq" id="WP_125670079.1">
    <property type="nucleotide sequence ID" value="NZ_RCOS01000010.1"/>
</dbReference>
<dbReference type="AlphaFoldDB" id="A0A3R9PNI5"/>
<proteinExistence type="predicted"/>